<gene>
    <name evidence="1" type="ORF">M422DRAFT_784263</name>
</gene>
<accession>A0A0C9TIU1</accession>
<evidence type="ECO:0000313" key="1">
    <source>
        <dbReference type="EMBL" id="KIJ29498.1"/>
    </source>
</evidence>
<protein>
    <submittedName>
        <fullName evidence="1">Uncharacterized protein</fullName>
    </submittedName>
</protein>
<dbReference type="EMBL" id="KN837281">
    <property type="protein sequence ID" value="KIJ29498.1"/>
    <property type="molecule type" value="Genomic_DNA"/>
</dbReference>
<reference evidence="1 2" key="1">
    <citation type="submission" date="2014-06" db="EMBL/GenBank/DDBJ databases">
        <title>Evolutionary Origins and Diversification of the Mycorrhizal Mutualists.</title>
        <authorList>
            <consortium name="DOE Joint Genome Institute"/>
            <consortium name="Mycorrhizal Genomics Consortium"/>
            <person name="Kohler A."/>
            <person name="Kuo A."/>
            <person name="Nagy L.G."/>
            <person name="Floudas D."/>
            <person name="Copeland A."/>
            <person name="Barry K.W."/>
            <person name="Cichocki N."/>
            <person name="Veneault-Fourrey C."/>
            <person name="LaButti K."/>
            <person name="Lindquist E.A."/>
            <person name="Lipzen A."/>
            <person name="Lundell T."/>
            <person name="Morin E."/>
            <person name="Murat C."/>
            <person name="Riley R."/>
            <person name="Ohm R."/>
            <person name="Sun H."/>
            <person name="Tunlid A."/>
            <person name="Henrissat B."/>
            <person name="Grigoriev I.V."/>
            <person name="Hibbett D.S."/>
            <person name="Martin F."/>
        </authorList>
    </citation>
    <scope>NUCLEOTIDE SEQUENCE [LARGE SCALE GENOMIC DNA]</scope>
    <source>
        <strain evidence="1 2">SS14</strain>
    </source>
</reference>
<dbReference type="AlphaFoldDB" id="A0A0C9TIU1"/>
<name>A0A0C9TIU1_SPHS4</name>
<keyword evidence="2" id="KW-1185">Reference proteome</keyword>
<sequence length="229" mass="26156">MPIVLFNDPKIASCIVMHALVDLFPPISPNFFQSHRPHPYPRPPGETLKGPHVAKREREGYIAQLKLAAILWLVSLSFNKITLPHFLCHVWFAHPFEIISFASIFATQPKLLEYVCCLRIDIAFKIYLEEERPVTIQDIAAYDYAGWVSWEDCRYEKVSFVRGEFETDYPDYRMRRLGNSAMRWFPNLVAFDGGYTGTGIHYCCAPLPGYLSGLIKSLASAYTCAHCAL</sequence>
<evidence type="ECO:0000313" key="2">
    <source>
        <dbReference type="Proteomes" id="UP000054279"/>
    </source>
</evidence>
<organism evidence="1 2">
    <name type="scientific">Sphaerobolus stellatus (strain SS14)</name>
    <dbReference type="NCBI Taxonomy" id="990650"/>
    <lineage>
        <taxon>Eukaryota</taxon>
        <taxon>Fungi</taxon>
        <taxon>Dikarya</taxon>
        <taxon>Basidiomycota</taxon>
        <taxon>Agaricomycotina</taxon>
        <taxon>Agaricomycetes</taxon>
        <taxon>Phallomycetidae</taxon>
        <taxon>Geastrales</taxon>
        <taxon>Sphaerobolaceae</taxon>
        <taxon>Sphaerobolus</taxon>
    </lineage>
</organism>
<proteinExistence type="predicted"/>
<dbReference type="Proteomes" id="UP000054279">
    <property type="component" value="Unassembled WGS sequence"/>
</dbReference>
<dbReference type="HOGENOM" id="CLU_1210456_0_0_1"/>